<sequence>MNERSRITSWCEVKGCSWRVHGSLTYDRVIYMLKTHTDNHNCLAVPKNRDVTSVWLGKIFETFIKENPYTNIKVLGAIILRQCKVIVPDHTLYRAKKYVLKIREEDHKQSYNKLYSYGHIILERNLGSYVKLSTSRYNPNPQVPTNFQRFYLSFQAQNVVYLQRCRPFIGLDGCHLKGLYEGILLCAIAMDANYRVYMVALGVIEIDCLDSWRWFLDLLHPYVGLYESREKAQKQGRYLEPLRCGEYEFEIIDWNRQFVVELDKRTCQCGIWVISGVPCKHVMACITKKRDNVEDCMDDYLKKATYLKTYSNNIHAIPDENLWPNGEFEIVLQPVKRMRAGRLRLSRRKGSNELRKQAHTAWTVDSTLSLHRGQKTPIEIPLPSRF</sequence>
<dbReference type="InterPro" id="IPR007527">
    <property type="entry name" value="Znf_SWIM"/>
</dbReference>
<evidence type="ECO:0000259" key="2">
    <source>
        <dbReference type="PROSITE" id="PS50966"/>
    </source>
</evidence>
<dbReference type="GO" id="GO:0008270">
    <property type="term" value="F:zinc ion binding"/>
    <property type="evidence" value="ECO:0007669"/>
    <property type="project" value="UniProtKB-KW"/>
</dbReference>
<evidence type="ECO:0000313" key="3">
    <source>
        <dbReference type="EMBL" id="TXG66487.1"/>
    </source>
</evidence>
<dbReference type="PANTHER" id="PTHR31973">
    <property type="entry name" value="POLYPROTEIN, PUTATIVE-RELATED"/>
    <property type="match status" value="1"/>
</dbReference>
<keyword evidence="4" id="KW-1185">Reference proteome</keyword>
<evidence type="ECO:0000256" key="1">
    <source>
        <dbReference type="PROSITE-ProRule" id="PRU00325"/>
    </source>
</evidence>
<evidence type="ECO:0000313" key="4">
    <source>
        <dbReference type="Proteomes" id="UP000323000"/>
    </source>
</evidence>
<keyword evidence="1" id="KW-0863">Zinc-finger</keyword>
<dbReference type="EMBL" id="VAHF01000003">
    <property type="protein sequence ID" value="TXG66487.1"/>
    <property type="molecule type" value="Genomic_DNA"/>
</dbReference>
<keyword evidence="1" id="KW-0862">Zinc</keyword>
<dbReference type="AlphaFoldDB" id="A0A5C7IBA0"/>
<accession>A0A5C7IBA0</accession>
<dbReference type="PANTHER" id="PTHR31973:SF187">
    <property type="entry name" value="MUTATOR TRANSPOSASE MUDRA PROTEIN"/>
    <property type="match status" value="1"/>
</dbReference>
<organism evidence="3 4">
    <name type="scientific">Acer yangbiense</name>
    <dbReference type="NCBI Taxonomy" id="1000413"/>
    <lineage>
        <taxon>Eukaryota</taxon>
        <taxon>Viridiplantae</taxon>
        <taxon>Streptophyta</taxon>
        <taxon>Embryophyta</taxon>
        <taxon>Tracheophyta</taxon>
        <taxon>Spermatophyta</taxon>
        <taxon>Magnoliopsida</taxon>
        <taxon>eudicotyledons</taxon>
        <taxon>Gunneridae</taxon>
        <taxon>Pentapetalae</taxon>
        <taxon>rosids</taxon>
        <taxon>malvids</taxon>
        <taxon>Sapindales</taxon>
        <taxon>Sapindaceae</taxon>
        <taxon>Hippocastanoideae</taxon>
        <taxon>Acereae</taxon>
        <taxon>Acer</taxon>
    </lineage>
</organism>
<dbReference type="Proteomes" id="UP000323000">
    <property type="component" value="Chromosome 3"/>
</dbReference>
<comment type="caution">
    <text evidence="3">The sequence shown here is derived from an EMBL/GenBank/DDBJ whole genome shotgun (WGS) entry which is preliminary data.</text>
</comment>
<reference evidence="4" key="1">
    <citation type="journal article" date="2019" name="Gigascience">
        <title>De novo genome assembly of the endangered Acer yangbiense, a plant species with extremely small populations endemic to Yunnan Province, China.</title>
        <authorList>
            <person name="Yang J."/>
            <person name="Wariss H.M."/>
            <person name="Tao L."/>
            <person name="Zhang R."/>
            <person name="Yun Q."/>
            <person name="Hollingsworth P."/>
            <person name="Dao Z."/>
            <person name="Luo G."/>
            <person name="Guo H."/>
            <person name="Ma Y."/>
            <person name="Sun W."/>
        </authorList>
    </citation>
    <scope>NUCLEOTIDE SEQUENCE [LARGE SCALE GENOMIC DNA]</scope>
    <source>
        <strain evidence="4">cv. Malutang</strain>
    </source>
</reference>
<name>A0A5C7IBA0_9ROSI</name>
<proteinExistence type="predicted"/>
<dbReference type="PROSITE" id="PS50966">
    <property type="entry name" value="ZF_SWIM"/>
    <property type="match status" value="1"/>
</dbReference>
<dbReference type="Pfam" id="PF04434">
    <property type="entry name" value="SWIM"/>
    <property type="match status" value="1"/>
</dbReference>
<feature type="domain" description="SWIM-type" evidence="2">
    <location>
        <begin position="258"/>
        <end position="290"/>
    </location>
</feature>
<protein>
    <recommendedName>
        <fullName evidence="2">SWIM-type domain-containing protein</fullName>
    </recommendedName>
</protein>
<gene>
    <name evidence="3" type="ORF">EZV62_007762</name>
</gene>
<dbReference type="OrthoDB" id="1918246at2759"/>
<keyword evidence="1" id="KW-0479">Metal-binding</keyword>